<dbReference type="PANTHER" id="PTHR33452">
    <property type="entry name" value="OXIDOREDUCTASE CATD-RELATED"/>
    <property type="match status" value="1"/>
</dbReference>
<evidence type="ECO:0000256" key="3">
    <source>
        <dbReference type="ARBA" id="ARBA00022475"/>
    </source>
</evidence>
<dbReference type="Proteomes" id="UP001017257">
    <property type="component" value="Chromosome"/>
</dbReference>
<dbReference type="InterPro" id="IPR032808">
    <property type="entry name" value="DoxX"/>
</dbReference>
<protein>
    <submittedName>
        <fullName evidence="8">DoxX family protein</fullName>
    </submittedName>
</protein>
<sequence length="151" mass="16495">MSIKALVDRGIALADAVPDSLVSLIARLAAGGVFWRSGQTKIEGFHIKDSTLFLFHEEYMVPLLPPDFAAYLTTFSENVFSVLLIVGLASRLSAAWLLAMTAVIQAFVYPGGWPDHILWATALLVVISRGPGTLSLDHLLFRRPQVAAFTR</sequence>
<comment type="similarity">
    <text evidence="2">Belongs to the DoxX family.</text>
</comment>
<evidence type="ECO:0000256" key="5">
    <source>
        <dbReference type="ARBA" id="ARBA00022989"/>
    </source>
</evidence>
<evidence type="ECO:0000256" key="2">
    <source>
        <dbReference type="ARBA" id="ARBA00006679"/>
    </source>
</evidence>
<proteinExistence type="inferred from homology"/>
<organism evidence="8 9">
    <name type="scientific">Microvirga terrae</name>
    <dbReference type="NCBI Taxonomy" id="2740529"/>
    <lineage>
        <taxon>Bacteria</taxon>
        <taxon>Pseudomonadati</taxon>
        <taxon>Pseudomonadota</taxon>
        <taxon>Alphaproteobacteria</taxon>
        <taxon>Hyphomicrobiales</taxon>
        <taxon>Methylobacteriaceae</taxon>
        <taxon>Microvirga</taxon>
    </lineage>
</organism>
<dbReference type="EMBL" id="CP102845">
    <property type="protein sequence ID" value="UVF21512.1"/>
    <property type="molecule type" value="Genomic_DNA"/>
</dbReference>
<comment type="subcellular location">
    <subcellularLocation>
        <location evidence="1">Cell membrane</location>
        <topology evidence="1">Multi-pass membrane protein</topology>
    </subcellularLocation>
</comment>
<evidence type="ECO:0000256" key="6">
    <source>
        <dbReference type="ARBA" id="ARBA00023136"/>
    </source>
</evidence>
<evidence type="ECO:0000256" key="4">
    <source>
        <dbReference type="ARBA" id="ARBA00022692"/>
    </source>
</evidence>
<name>A0ABY5RXH7_9HYPH</name>
<dbReference type="PANTHER" id="PTHR33452:SF1">
    <property type="entry name" value="INNER MEMBRANE PROTEIN YPHA-RELATED"/>
    <property type="match status" value="1"/>
</dbReference>
<evidence type="ECO:0000256" key="7">
    <source>
        <dbReference type="SAM" id="Phobius"/>
    </source>
</evidence>
<keyword evidence="4 7" id="KW-0812">Transmembrane</keyword>
<evidence type="ECO:0000313" key="8">
    <source>
        <dbReference type="EMBL" id="UVF21512.1"/>
    </source>
</evidence>
<dbReference type="Pfam" id="PF07681">
    <property type="entry name" value="DoxX"/>
    <property type="match status" value="1"/>
</dbReference>
<gene>
    <name evidence="8" type="ORF">HPT29_010510</name>
</gene>
<feature type="transmembrane region" description="Helical" evidence="7">
    <location>
        <begin position="117"/>
        <end position="141"/>
    </location>
</feature>
<keyword evidence="3" id="KW-1003">Cell membrane</keyword>
<keyword evidence="9" id="KW-1185">Reference proteome</keyword>
<evidence type="ECO:0000313" key="9">
    <source>
        <dbReference type="Proteomes" id="UP001017257"/>
    </source>
</evidence>
<keyword evidence="5 7" id="KW-1133">Transmembrane helix</keyword>
<dbReference type="InterPro" id="IPR051907">
    <property type="entry name" value="DoxX-like_oxidoreductase"/>
</dbReference>
<accession>A0ABY5RXH7</accession>
<reference evidence="8" key="1">
    <citation type="submission" date="2022-08" db="EMBL/GenBank/DDBJ databases">
        <title>Microvirga terrae sp. nov., isolated from soil.</title>
        <authorList>
            <person name="Kim K.H."/>
            <person name="Seo Y.L."/>
            <person name="Kim J.M."/>
            <person name="Lee J.K."/>
            <person name="Han D.M."/>
            <person name="Jeon C.O."/>
        </authorList>
    </citation>
    <scope>NUCLEOTIDE SEQUENCE</scope>
    <source>
        <strain evidence="8">R24</strain>
    </source>
</reference>
<keyword evidence="6 7" id="KW-0472">Membrane</keyword>
<dbReference type="RefSeq" id="WP_173948648.1">
    <property type="nucleotide sequence ID" value="NZ_CP102845.1"/>
</dbReference>
<evidence type="ECO:0000256" key="1">
    <source>
        <dbReference type="ARBA" id="ARBA00004651"/>
    </source>
</evidence>